<proteinExistence type="inferred from homology"/>
<dbReference type="PANTHER" id="PTHR10961">
    <property type="entry name" value="PEROXISOMAL SARCOSINE OXIDASE"/>
    <property type="match status" value="1"/>
</dbReference>
<dbReference type="GO" id="GO:0051698">
    <property type="term" value="F:saccharopine oxidase activity"/>
    <property type="evidence" value="ECO:0007669"/>
    <property type="project" value="TreeGrafter"/>
</dbReference>
<dbReference type="Gene3D" id="3.50.50.60">
    <property type="entry name" value="FAD/NAD(P)-binding domain"/>
    <property type="match status" value="1"/>
</dbReference>
<evidence type="ECO:0000256" key="1">
    <source>
        <dbReference type="ARBA" id="ARBA00001974"/>
    </source>
</evidence>
<dbReference type="AlphaFoldDB" id="A0A7R7XHA6"/>
<protein>
    <recommendedName>
        <fullName evidence="6">FAD dependent oxidoreductase domain-containing protein</fullName>
    </recommendedName>
</protein>
<keyword evidence="5" id="KW-0560">Oxidoreductase</keyword>
<feature type="domain" description="FAD dependent oxidoreductase" evidence="6">
    <location>
        <begin position="6"/>
        <end position="372"/>
    </location>
</feature>
<evidence type="ECO:0000256" key="5">
    <source>
        <dbReference type="ARBA" id="ARBA00023002"/>
    </source>
</evidence>
<dbReference type="Gene3D" id="3.30.9.10">
    <property type="entry name" value="D-Amino Acid Oxidase, subunit A, domain 2"/>
    <property type="match status" value="1"/>
</dbReference>
<evidence type="ECO:0000313" key="7">
    <source>
        <dbReference type="EMBL" id="BCS21133.1"/>
    </source>
</evidence>
<comment type="cofactor">
    <cofactor evidence="1">
        <name>FAD</name>
        <dbReference type="ChEBI" id="CHEBI:57692"/>
    </cofactor>
</comment>
<dbReference type="InterPro" id="IPR006076">
    <property type="entry name" value="FAD-dep_OxRdtase"/>
</dbReference>
<dbReference type="OrthoDB" id="2219495at2759"/>
<evidence type="ECO:0000256" key="4">
    <source>
        <dbReference type="ARBA" id="ARBA00022827"/>
    </source>
</evidence>
<dbReference type="PANTHER" id="PTHR10961:SF26">
    <property type="entry name" value="L-SACCHAROPINE OXIDASE"/>
    <property type="match status" value="1"/>
</dbReference>
<dbReference type="EMBL" id="AP024444">
    <property type="protein sequence ID" value="BCS21133.1"/>
    <property type="molecule type" value="Genomic_DNA"/>
</dbReference>
<dbReference type="Proteomes" id="UP000654913">
    <property type="component" value="Chromosome 2"/>
</dbReference>
<evidence type="ECO:0000256" key="3">
    <source>
        <dbReference type="ARBA" id="ARBA00022630"/>
    </source>
</evidence>
<comment type="similarity">
    <text evidence="2">Belongs to the MSOX/MTOX family.</text>
</comment>
<evidence type="ECO:0000313" key="8">
    <source>
        <dbReference type="Proteomes" id="UP000654913"/>
    </source>
</evidence>
<gene>
    <name evidence="7" type="ORF">APUU_21565S</name>
</gene>
<reference evidence="7" key="2">
    <citation type="submission" date="2021-02" db="EMBL/GenBank/DDBJ databases">
        <title>Aspergillus puulaauensis MK2 genome sequence.</title>
        <authorList>
            <person name="Futagami T."/>
            <person name="Mori K."/>
            <person name="Kadooka C."/>
            <person name="Tanaka T."/>
        </authorList>
    </citation>
    <scope>NUCLEOTIDE SEQUENCE</scope>
    <source>
        <strain evidence="7">MK2</strain>
    </source>
</reference>
<evidence type="ECO:0000256" key="2">
    <source>
        <dbReference type="ARBA" id="ARBA00010989"/>
    </source>
</evidence>
<dbReference type="KEGG" id="apuu:APUU_21565S"/>
<reference evidence="7" key="1">
    <citation type="submission" date="2021-01" db="EMBL/GenBank/DDBJ databases">
        <authorList>
            <consortium name="Aspergillus puulaauensis MK2 genome sequencing consortium"/>
            <person name="Kazuki M."/>
            <person name="Futagami T."/>
        </authorList>
    </citation>
    <scope>NUCLEOTIDE SEQUENCE</scope>
    <source>
        <strain evidence="7">MK2</strain>
    </source>
</reference>
<name>A0A7R7XHA6_9EURO</name>
<dbReference type="RefSeq" id="XP_041553327.1">
    <property type="nucleotide sequence ID" value="XM_041700331.1"/>
</dbReference>
<accession>A0A7R7XHA6</accession>
<dbReference type="GO" id="GO:0008115">
    <property type="term" value="F:sarcosine oxidase activity"/>
    <property type="evidence" value="ECO:0007669"/>
    <property type="project" value="TreeGrafter"/>
</dbReference>
<keyword evidence="4" id="KW-0274">FAD</keyword>
<organism evidence="7 8">
    <name type="scientific">Aspergillus puulaauensis</name>
    <dbReference type="NCBI Taxonomy" id="1220207"/>
    <lineage>
        <taxon>Eukaryota</taxon>
        <taxon>Fungi</taxon>
        <taxon>Dikarya</taxon>
        <taxon>Ascomycota</taxon>
        <taxon>Pezizomycotina</taxon>
        <taxon>Eurotiomycetes</taxon>
        <taxon>Eurotiomycetidae</taxon>
        <taxon>Eurotiales</taxon>
        <taxon>Aspergillaceae</taxon>
        <taxon>Aspergillus</taxon>
    </lineage>
</organism>
<dbReference type="SUPFAM" id="SSF51905">
    <property type="entry name" value="FAD/NAD(P)-binding domain"/>
    <property type="match status" value="1"/>
</dbReference>
<dbReference type="Pfam" id="PF01266">
    <property type="entry name" value="DAO"/>
    <property type="match status" value="1"/>
</dbReference>
<dbReference type="GO" id="GO:0050660">
    <property type="term" value="F:flavin adenine dinucleotide binding"/>
    <property type="evidence" value="ECO:0007669"/>
    <property type="project" value="InterPro"/>
</dbReference>
<dbReference type="GeneID" id="64971138"/>
<dbReference type="InterPro" id="IPR045170">
    <property type="entry name" value="MTOX"/>
</dbReference>
<evidence type="ECO:0000259" key="6">
    <source>
        <dbReference type="Pfam" id="PF01266"/>
    </source>
</evidence>
<keyword evidence="3" id="KW-0285">Flavoprotein</keyword>
<dbReference type="InterPro" id="IPR036188">
    <property type="entry name" value="FAD/NAD-bd_sf"/>
</dbReference>
<keyword evidence="8" id="KW-1185">Reference proteome</keyword>
<sequence length="426" mass="47371">MSQPCILIIGGGAFGTSAAYHLSHRGYTNVTVLDRFPAPSKEAAATDLNKIIRYDYPNPLYTKLGLEAMGVWKDPKSLFRGLFRGTGWIMAAHDMTREFLKAAYDGAKKADKNGVRWLSVQETKRTWPEFTGAFNGWVNLWSPEAGWVPSGQALLRFSQAAQANGVKYVSSDAGYVKQLLFNAQGECIGALAANGQTHLADIVIVCTGANTAALVEAKDEIIARSHCVGVIQLTPEEAEKYKGLPIVDDFEQGILFPPDENGLLKLCSCRFITNYYNSHIPGASLGHSHADYPEDGVPRQIEEEMRSFVRDMIPELADREWVSTRMCWDGDTKDVNFRICAFPNTKNLYIGTGGSGHGFKFMPIIGKYIADMLEGKLDKEYAELWKWRFGATPVKTGQEPHPWPQRDLGELDGWRGRNARVVRGRL</sequence>